<proteinExistence type="predicted"/>
<organism evidence="1">
    <name type="scientific">marine sediment metagenome</name>
    <dbReference type="NCBI Taxonomy" id="412755"/>
    <lineage>
        <taxon>unclassified sequences</taxon>
        <taxon>metagenomes</taxon>
        <taxon>ecological metagenomes</taxon>
    </lineage>
</organism>
<comment type="caution">
    <text evidence="1">The sequence shown here is derived from an EMBL/GenBank/DDBJ whole genome shotgun (WGS) entry which is preliminary data.</text>
</comment>
<dbReference type="AlphaFoldDB" id="A0A0F9TW64"/>
<accession>A0A0F9TW64</accession>
<reference evidence="1" key="1">
    <citation type="journal article" date="2015" name="Nature">
        <title>Complex archaea that bridge the gap between prokaryotes and eukaryotes.</title>
        <authorList>
            <person name="Spang A."/>
            <person name="Saw J.H."/>
            <person name="Jorgensen S.L."/>
            <person name="Zaremba-Niedzwiedzka K."/>
            <person name="Martijn J."/>
            <person name="Lind A.E."/>
            <person name="van Eijk R."/>
            <person name="Schleper C."/>
            <person name="Guy L."/>
            <person name="Ettema T.J."/>
        </authorList>
    </citation>
    <scope>NUCLEOTIDE SEQUENCE</scope>
</reference>
<dbReference type="EMBL" id="LAZR01000251">
    <property type="protein sequence ID" value="KKN79192.1"/>
    <property type="molecule type" value="Genomic_DNA"/>
</dbReference>
<name>A0A0F9TW64_9ZZZZ</name>
<protein>
    <submittedName>
        <fullName evidence="1">Uncharacterized protein</fullName>
    </submittedName>
</protein>
<evidence type="ECO:0000313" key="1">
    <source>
        <dbReference type="EMBL" id="KKN79192.1"/>
    </source>
</evidence>
<sequence length="80" mass="9590">MKIIKEFGTDYILGNKFFYNDYTVENQPIIIFCHEPGKTFNHISLSIPLFKRIHSTLYNLSPVDLDEKIKRRLNESHRYK</sequence>
<gene>
    <name evidence="1" type="ORF">LCGC14_0342090</name>
</gene>